<dbReference type="InterPro" id="IPR001190">
    <property type="entry name" value="SRCR"/>
</dbReference>
<dbReference type="PANTHER" id="PTHR19331">
    <property type="entry name" value="SCAVENGER RECEPTOR DOMAIN-CONTAINING"/>
    <property type="match status" value="1"/>
</dbReference>
<evidence type="ECO:0000256" key="3">
    <source>
        <dbReference type="ARBA" id="ARBA00023157"/>
    </source>
</evidence>
<dbReference type="GO" id="GO:0016020">
    <property type="term" value="C:membrane"/>
    <property type="evidence" value="ECO:0007669"/>
    <property type="project" value="InterPro"/>
</dbReference>
<keyword evidence="3 5" id="KW-1015">Disulfide bond</keyword>
<dbReference type="PROSITE" id="PS00420">
    <property type="entry name" value="SRCR_1"/>
    <property type="match status" value="6"/>
</dbReference>
<accession>A0A8W8NLE2</accession>
<feature type="domain" description="SRCR" evidence="7">
    <location>
        <begin position="2293"/>
        <end position="2394"/>
    </location>
</feature>
<feature type="disulfide bond" evidence="5">
    <location>
        <begin position="2363"/>
        <end position="2373"/>
    </location>
</feature>
<dbReference type="Proteomes" id="UP000005408">
    <property type="component" value="Unassembled WGS sequence"/>
</dbReference>
<feature type="disulfide bond" evidence="5">
    <location>
        <begin position="1394"/>
        <end position="1404"/>
    </location>
</feature>
<evidence type="ECO:0000256" key="1">
    <source>
        <dbReference type="ARBA" id="ARBA00022729"/>
    </source>
</evidence>
<dbReference type="SMART" id="SM00202">
    <property type="entry name" value="SR"/>
    <property type="match status" value="32"/>
</dbReference>
<feature type="disulfide bond" evidence="5">
    <location>
        <begin position="1933"/>
        <end position="1943"/>
    </location>
</feature>
<dbReference type="Gene3D" id="3.10.250.10">
    <property type="entry name" value="SRCR-like domain"/>
    <property type="match status" value="32"/>
</dbReference>
<feature type="domain" description="SRCR" evidence="7">
    <location>
        <begin position="352"/>
        <end position="453"/>
    </location>
</feature>
<feature type="domain" description="SRCR" evidence="7">
    <location>
        <begin position="891"/>
        <end position="992"/>
    </location>
</feature>
<dbReference type="FunFam" id="3.10.250.10:FF:000001">
    <property type="entry name" value="Lysyl oxidase 4 isoform X1"/>
    <property type="match status" value="1"/>
</dbReference>
<dbReference type="SUPFAM" id="SSF56487">
    <property type="entry name" value="SRCR-like"/>
    <property type="match status" value="32"/>
</dbReference>
<feature type="domain" description="SRCR" evidence="7">
    <location>
        <begin position="674"/>
        <end position="775"/>
    </location>
</feature>
<evidence type="ECO:0000259" key="7">
    <source>
        <dbReference type="PROSITE" id="PS50287"/>
    </source>
</evidence>
<feature type="domain" description="SRCR" evidence="7">
    <location>
        <begin position="27"/>
        <end position="128"/>
    </location>
</feature>
<dbReference type="FunFam" id="3.10.250.10:FF:000006">
    <property type="entry name" value="neurotrypsin isoform X2"/>
    <property type="match status" value="30"/>
</dbReference>
<feature type="disulfide bond" evidence="5">
    <location>
        <begin position="2470"/>
        <end position="2480"/>
    </location>
</feature>
<feature type="disulfide bond" evidence="5">
    <location>
        <begin position="3010"/>
        <end position="3020"/>
    </location>
</feature>
<evidence type="ECO:0000256" key="4">
    <source>
        <dbReference type="ARBA" id="ARBA00023180"/>
    </source>
</evidence>
<feature type="domain" description="SRCR" evidence="7">
    <location>
        <begin position="1971"/>
        <end position="2072"/>
    </location>
</feature>
<feature type="disulfide bond" evidence="5">
    <location>
        <begin position="314"/>
        <end position="324"/>
    </location>
</feature>
<feature type="transmembrane region" description="Helical" evidence="6">
    <location>
        <begin position="3436"/>
        <end position="3459"/>
    </location>
</feature>
<feature type="domain" description="SRCR" evidence="7">
    <location>
        <begin position="1753"/>
        <end position="1854"/>
    </location>
</feature>
<feature type="domain" description="SRCR" evidence="7">
    <location>
        <begin position="1538"/>
        <end position="1639"/>
    </location>
</feature>
<feature type="disulfide bond" evidence="5">
    <location>
        <begin position="1501"/>
        <end position="1511"/>
    </location>
</feature>
<feature type="disulfide bond" evidence="5">
    <location>
        <begin position="529"/>
        <end position="539"/>
    </location>
</feature>
<evidence type="ECO:0000256" key="5">
    <source>
        <dbReference type="PROSITE-ProRule" id="PRU00196"/>
    </source>
</evidence>
<feature type="disulfide bond" evidence="5">
    <location>
        <begin position="636"/>
        <end position="646"/>
    </location>
</feature>
<sequence length="3520" mass="376850">MNLLSYLKIPIISNTVHNNIRKDDIAARLVGGTSENEGRLEVNRLGIWGTVCDDNSNDKLAVVVCRSLGLPWATSEAYGGAVHGQGSGTIWLDNVNCIGSESNIAECSHSPWGSNNCNHGDDVSINCLPNATFVRLVGGTSEYEGRLEIYKLGRWGTVCDTNFNHNLSVVVCRSLGLPWATSEAYGGAVFGRGSGTIWLDTVNCIGSESKIDECSHSTWGSNNCNHRDDISINCLPNRSNDTTVRLVGGTTEYEGRLEVYKSGKWGTVCDDGLNDQLSVVVCRSLGLPWNASKAYGGAAYGQGSGPIWLDNVKCMGSETGIEKCSQNPWGSHNCNHREDVSISCFSSTDIAVRLVGGTSENEGRLEVNRLGIWGTVCDDNSNDKLAVVVCRSLGLPWATSEAYGDAVHGQGSGTIWLDNVNCIGSESNIAECSHNPWGSNNCNHGDDVSINCLPNATFVRLVGGTTEYEGRLEVYKLGRWGTVCDNGLNDTLSVVVCRSLGLPWATSEAYGGAVHGQGSGTIWLDKVNCIGSESNIAECSHSLWGSSNCNHGDDVSINCLPNATFVRLVGGTTEYEGRLEVYKLGRWGTVCDNGLNDTLSVVVCRSLGLPSNASKAYGGAAYGQGSGPIWLDNVKCMGSETGIEKCSHNPWGSHNCNHRKDVSISCFSSTDIAVRLVGGTSENEGRLEVNRLGIWGTVCDDNSNDKLAVVVCRSLGLPWATSEAYGGAVHGQGSGTIWLDKVNCIGSESNIAECSHSPWGSNNCNHGDDVSINCLPNATFVRLVGGTTEYEGRLEIYKLGRWGTVCDTNFNHNLSVVVCRSLGLPWATSEAYGGAVFGRGSGTTWLDNVNCIGSESKIDECSHSPWGSNNCNHRDDISINCLPNRSNDTTVRLVGGTTEYEGRLEVYKSGKWGTVCDDGLNDQLSVVVCRSLGLPWNASKAYGGAAYGQGSGPIWLDNVKCMGSETGIEKCSHNPWGSHNCNHRKDVSISCFSSTDIAVRLVGGTSENEGRLEVNRLGIWGTVCDDNSNDKLAVVVCRSLGLPWATSEAYGGAVHGQGSGTIWLDKVNCIGSESNIAECSHSPWGSNNCNHGDDVSINCLPNATFVRLVGGTTEYEGRLEIYKLGRWGTVCDTNFNHNLSVVVCRSLGLPWATSEAYGGAVFGRGSGTTWLDNVNCIGSESKIDECSHSPWGSNNCNHRDDISINCLPNRSNDTTVRLVGGTTEYEGRLEVYKSGKWGTVCDDGLNDQLSVVVCRSLGLPWNASKAYGSAAYGQGSGPIWLDNVKCMGSETGIEKCSHNPWGSHNCNHREDVSISCFSSTDIAVRLVGGTSENEGRLEVNRLGIWGTVCDDNSNDKLAVVVCRSLGLPWATSEAYGDAVHGQGSGTIWLDNVNCIGSESNIAECSHSPWGSNNCNHGDDVSINCLPNATFVRLVGGTTEYEGRLEVYKLGRWGTVCDNGLNDTLSVVVCRSLGLPWATSEAYGDAVHGQGSGTIWLDKVNCIGSESNIAECSHSLWGSSNCNHGDDVSINCLPNDTFVRLVGGTTEYEGRLEVFKLGRWGTVCDNGLNDQLSVVVCRSLGLPWNASKAYGGAAYGQGSGPIWLDNVKCMGSETGIEKCSHNPWGSHNCNHRKDVSISCFSSTDIAVRLVGGTSENEGRLEVNRLGIWGTVCDDNSNDKLAVVVCRSLGLPWATSEAYGGAVHGQGSGTIWLDKVNCIGSESNIAECSHSPWGSNNCNHGDDVSINCLPNATFVRLVGGTTEYEGRLEIYKLGRWGTVCDTNFNHNLSVVVCRSLGLPWATSEAYGGAVFGRGSGTTWLDNVNCIGSESKIDECSHSPWGSNNCNHRDDISINCLPNRSNDTTVRLVGGTTEYEGRLEVYKSGKWGTVCDDGLNDQLSVVVCRSLGLPWNASKAYGSAAYGQGSGPIWLDNVKCMGSETGIEKCSHNPWGSHNCNHREDVSISCFSSTDIAVRLVGGTSENEGRLEVNRLGIWGTVCDDNSNDKLAVVVCRSLGLPWATSEAYGDAVHGQGSGTIWLDNVNCIGSESNIAECSHSPWGSNNCNHGDDVSINCLPNATFVRLVGGTTEYEGRLEVYKLGRWGTVCDNDLNDTLSVVVCRSLGLPWATSEAYGGAVHGQGSGTIWLDKVNCIGSESNIAECSHSLWGSNNCNHGDDVSINCLPNDTFVRLVGGTTEYEGRLEVFKLGRWGTVCDNGLNDTLSVVVCRSLGLPWNASKAYGGAAYGQGSGPIWLDNVKCMGSETGIEKCSHNPWGSHNCNHRKDVSISCFSSTDIAVRLVGGTSENEGRLEVNRLGIWGTVCDDNSNDKLAVVVCRSLGLPWATSEAYGGAVHGQGSGTIWLDKVNCIGSESNIAECSHSPWGSNNCNHGDDVSINCLPNATFVRLVGGTTEYEGRLEIYKLGRWGTVCDTNFNHNLSVVVCRSLGLPWATSEAYGGAVFGRGSGTIWLDNVNCIGSESKIDECSHSPWGSNNCNHRDDISINCLPNRSNDTTVRLVGGTTEYEGRLEVYKSGKWGTVCDDGLNDQLSVVVCRSLGLPWNASKAYGGAAYGQGSGPIWLDNVKCMGSETGIEKCSHNPWGSHNCNHREDVSISCFSLTDIAVRLVGGTSENEGRLEVNRLGIWGTVCDDNSNDKLAVVVCRSLGLPWATSEAYGDAVHGQGSGTIWLDNVNCIGSESNIAECSHSLWGSNNCNHGDDVSINCLPNATFVRLVGGTTEYEGRLEVYKLGRWGTVCDNGLNDTLSVVVCRSLGLPWATSEAYGGAVHGQGSGTIWLDKVNCIGSESNIAECSHSLWGSNNCNHGDDVSINCLPNDTFVRLVGGTTEYEGRLEVFKLGRWGTVCDNGLNDQLSVVVCRSLGLPWNASKAYGGAAYGQGSGPIWLDNVKCMGSETGIEKCSHNPWGSHNCNHRKDVSISCFSSTDIAVRLVGGASENEGRLEVNRLGIWGTVCDDNSNDKLAVVVCRSLGLPWATSEAYGGAVHGQGSGTIWLDKVNCIGSESNIAECSHSPWGSNNCNHGDDVSINCLPNATFVRLVGGTTEYEGRLEIYKLGRWGTVCDTNFNHNLSFVVCRSLGLPWATSEAYGGAVFGRGSDTAVRLVGGTTEYYGRLEVYRSGKWGTVCDDGLNDILSVVVCRSLGLPWNASKAYGSAVSGQGTGPIWLDNVKCLGSETGIEKCSHSPWGSHNCNHGEDVSISCSPSTDIAVRLVGGTSENEGRLEVNRLGRWGTVCDNNLNDKLAVVVCRSLGLPWATSEAYSGAVHGQRSGAIWLNNVNCIGSESNIAECSHSPLGFNNYTAVRLVGGTTEYEGRLEVYKFGKWGTVCDDGLNDTLSVVVCRSLGLPWGASKAYSDASYGQGSGPILLDDVKCTGSESRIEECSHSPWGSHNCGHGEDVSIKCVQSRGDTPGRVEAKQEWMYGANTIILISVQSVLLGLTWLTIAVYVVYKKRRSNLHQSNTHGTQGFQLEVQSLTQHNDDADQSNPENVYLALDMTCQETSETPYEELKI</sequence>
<feature type="domain" description="SRCR" evidence="7">
    <location>
        <begin position="459"/>
        <end position="560"/>
    </location>
</feature>
<feature type="domain" description="SRCR" evidence="7">
    <location>
        <begin position="781"/>
        <end position="882"/>
    </location>
</feature>
<keyword evidence="9" id="KW-1185">Reference proteome</keyword>
<feature type="domain" description="SRCR" evidence="7">
    <location>
        <begin position="134"/>
        <end position="235"/>
    </location>
</feature>
<dbReference type="PANTHER" id="PTHR19331:SF487">
    <property type="entry name" value="SOLUBLE SCAVENGER RECEPTOR CYSTEINE-RICH DOMAIN-CONTAINING PROTEIN SSC5D"/>
    <property type="match status" value="1"/>
</dbReference>
<feature type="disulfide bond" evidence="5">
    <location>
        <begin position="1069"/>
        <end position="1079"/>
    </location>
</feature>
<evidence type="ECO:0000313" key="8">
    <source>
        <dbReference type="EnsemblMetazoa" id="G5765.1:cds"/>
    </source>
</evidence>
<feature type="domain" description="SRCR" evidence="7">
    <location>
        <begin position="1106"/>
        <end position="1207"/>
    </location>
</feature>
<feature type="disulfide bond" evidence="5">
    <location>
        <begin position="2902"/>
        <end position="2912"/>
    </location>
</feature>
<dbReference type="Pfam" id="PF00530">
    <property type="entry name" value="SRCR"/>
    <property type="match status" value="32"/>
</dbReference>
<feature type="disulfide bond" evidence="5">
    <location>
        <begin position="2255"/>
        <end position="2265"/>
    </location>
</feature>
<feature type="domain" description="SRCR" evidence="7">
    <location>
        <begin position="2185"/>
        <end position="2286"/>
    </location>
</feature>
<keyword evidence="4" id="KW-0325">Glycoprotein</keyword>
<dbReference type="PROSITE" id="PS50287">
    <property type="entry name" value="SRCR_2"/>
    <property type="match status" value="32"/>
</dbReference>
<feature type="domain" description="SRCR" evidence="7">
    <location>
        <begin position="1646"/>
        <end position="1747"/>
    </location>
</feature>
<feature type="domain" description="SRCR" evidence="7">
    <location>
        <begin position="2078"/>
        <end position="2179"/>
    </location>
</feature>
<comment type="caution">
    <text evidence="5">Lacks conserved residue(s) required for the propagation of feature annotation.</text>
</comment>
<feature type="disulfide bond" evidence="5">
    <location>
        <begin position="2795"/>
        <end position="2805"/>
    </location>
</feature>
<dbReference type="EnsemblMetazoa" id="G5765.1">
    <property type="protein sequence ID" value="G5765.1:cds"/>
    <property type="gene ID" value="G5765"/>
</dbReference>
<feature type="disulfide bond" evidence="5">
    <location>
        <begin position="1608"/>
        <end position="1618"/>
    </location>
</feature>
<reference evidence="8" key="1">
    <citation type="submission" date="2022-08" db="UniProtKB">
        <authorList>
            <consortium name="EnsemblMetazoa"/>
        </authorList>
    </citation>
    <scope>IDENTIFICATION</scope>
    <source>
        <strain evidence="8">05x7-T-G4-1.051#20</strain>
    </source>
</reference>
<feature type="disulfide bond" evidence="5">
    <location>
        <begin position="1823"/>
        <end position="1833"/>
    </location>
</feature>
<feature type="disulfide bond" evidence="5">
    <location>
        <begin position="3382"/>
        <end position="3392"/>
    </location>
</feature>
<organism evidence="8 9">
    <name type="scientific">Magallana gigas</name>
    <name type="common">Pacific oyster</name>
    <name type="synonym">Crassostrea gigas</name>
    <dbReference type="NCBI Taxonomy" id="29159"/>
    <lineage>
        <taxon>Eukaryota</taxon>
        <taxon>Metazoa</taxon>
        <taxon>Spiralia</taxon>
        <taxon>Lophotrochozoa</taxon>
        <taxon>Mollusca</taxon>
        <taxon>Bivalvia</taxon>
        <taxon>Autobranchia</taxon>
        <taxon>Pteriomorphia</taxon>
        <taxon>Ostreida</taxon>
        <taxon>Ostreoidea</taxon>
        <taxon>Ostreidae</taxon>
        <taxon>Magallana</taxon>
    </lineage>
</organism>
<keyword evidence="6" id="KW-0812">Transmembrane</keyword>
<keyword evidence="1" id="KW-0732">Signal</keyword>
<feature type="domain" description="SRCR" evidence="7">
    <location>
        <begin position="244"/>
        <end position="345"/>
    </location>
</feature>
<feature type="disulfide bond" evidence="5">
    <location>
        <begin position="961"/>
        <end position="971"/>
    </location>
</feature>
<dbReference type="InterPro" id="IPR036772">
    <property type="entry name" value="SRCR-like_dom_sf"/>
</dbReference>
<feature type="domain" description="SRCR" evidence="7">
    <location>
        <begin position="3312"/>
        <end position="3413"/>
    </location>
</feature>
<feature type="domain" description="SRCR" evidence="7">
    <location>
        <begin position="2400"/>
        <end position="2501"/>
    </location>
</feature>
<feature type="disulfide bond" evidence="5">
    <location>
        <begin position="2580"/>
        <end position="2590"/>
    </location>
</feature>
<feature type="disulfide bond" evidence="5">
    <location>
        <begin position="744"/>
        <end position="754"/>
    </location>
</feature>
<feature type="disulfide bond" evidence="5">
    <location>
        <begin position="97"/>
        <end position="107"/>
    </location>
</feature>
<feature type="disulfide bond" evidence="5">
    <location>
        <begin position="851"/>
        <end position="861"/>
    </location>
</feature>
<proteinExistence type="predicted"/>
<feature type="disulfide bond" evidence="5">
    <location>
        <begin position="3289"/>
        <end position="3299"/>
    </location>
</feature>
<keyword evidence="2" id="KW-0677">Repeat</keyword>
<feature type="disulfide bond" evidence="5">
    <location>
        <begin position="1176"/>
        <end position="1186"/>
    </location>
</feature>
<feature type="domain" description="SRCR" evidence="7">
    <location>
        <begin position="1863"/>
        <end position="1964"/>
    </location>
</feature>
<feature type="disulfide bond" evidence="5">
    <location>
        <begin position="3181"/>
        <end position="3191"/>
    </location>
</feature>
<keyword evidence="6" id="KW-1133">Transmembrane helix</keyword>
<feature type="domain" description="SRCR" evidence="7">
    <location>
        <begin position="2618"/>
        <end position="2719"/>
    </location>
</feature>
<protein>
    <recommendedName>
        <fullName evidence="7">SRCR domain-containing protein</fullName>
    </recommendedName>
</protein>
<feature type="domain" description="SRCR" evidence="7">
    <location>
        <begin position="2510"/>
        <end position="2611"/>
    </location>
</feature>
<feature type="domain" description="SRCR" evidence="7">
    <location>
        <begin position="3111"/>
        <end position="3212"/>
    </location>
</feature>
<feature type="disulfide bond" evidence="5">
    <location>
        <begin position="2148"/>
        <end position="2158"/>
    </location>
</feature>
<feature type="domain" description="SRCR" evidence="7">
    <location>
        <begin position="3219"/>
        <end position="3303"/>
    </location>
</feature>
<feature type="domain" description="SRCR" evidence="7">
    <location>
        <begin position="1324"/>
        <end position="1425"/>
    </location>
</feature>
<feature type="domain" description="SRCR" evidence="7">
    <location>
        <begin position="2940"/>
        <end position="3041"/>
    </location>
</feature>
<feature type="disulfide bond" evidence="5">
    <location>
        <begin position="2041"/>
        <end position="2051"/>
    </location>
</feature>
<evidence type="ECO:0000313" key="9">
    <source>
        <dbReference type="Proteomes" id="UP000005408"/>
    </source>
</evidence>
<feature type="domain" description="SRCR" evidence="7">
    <location>
        <begin position="1431"/>
        <end position="1532"/>
    </location>
</feature>
<feature type="disulfide bond" evidence="5">
    <location>
        <begin position="2688"/>
        <end position="2698"/>
    </location>
</feature>
<name>A0A8W8NLE2_MAGGI</name>
<feature type="disulfide bond" evidence="5">
    <location>
        <begin position="422"/>
        <end position="432"/>
    </location>
</feature>
<feature type="disulfide bond" evidence="5">
    <location>
        <begin position="1716"/>
        <end position="1726"/>
    </location>
</feature>
<feature type="domain" description="SRCR" evidence="7">
    <location>
        <begin position="2725"/>
        <end position="2826"/>
    </location>
</feature>
<feature type="domain" description="SRCR" evidence="7">
    <location>
        <begin position="999"/>
        <end position="1100"/>
    </location>
</feature>
<evidence type="ECO:0000256" key="6">
    <source>
        <dbReference type="SAM" id="Phobius"/>
    </source>
</evidence>
<feature type="domain" description="SRCR" evidence="7">
    <location>
        <begin position="2832"/>
        <end position="2933"/>
    </location>
</feature>
<feature type="disulfide bond" evidence="5">
    <location>
        <begin position="1286"/>
        <end position="1296"/>
    </location>
</feature>
<feature type="domain" description="SRCR" evidence="7">
    <location>
        <begin position="3047"/>
        <end position="3107"/>
    </location>
</feature>
<evidence type="ECO:0000256" key="2">
    <source>
        <dbReference type="ARBA" id="ARBA00022737"/>
    </source>
</evidence>
<feature type="disulfide bond" evidence="5">
    <location>
        <begin position="204"/>
        <end position="214"/>
    </location>
</feature>
<keyword evidence="6" id="KW-0472">Membrane</keyword>
<feature type="domain" description="SRCR" evidence="7">
    <location>
        <begin position="566"/>
        <end position="667"/>
    </location>
</feature>
<feature type="domain" description="SRCR" evidence="7">
    <location>
        <begin position="1216"/>
        <end position="1317"/>
    </location>
</feature>
<dbReference type="PRINTS" id="PR00258">
    <property type="entry name" value="SPERACTRCPTR"/>
</dbReference>